<evidence type="ECO:0000256" key="2">
    <source>
        <dbReference type="ARBA" id="ARBA00011233"/>
    </source>
</evidence>
<protein>
    <submittedName>
        <fullName evidence="12">Porin</fullName>
    </submittedName>
</protein>
<evidence type="ECO:0000256" key="4">
    <source>
        <dbReference type="ARBA" id="ARBA00022452"/>
    </source>
</evidence>
<name>A0AAU8BQR7_9VIBR</name>
<gene>
    <name evidence="12" type="ORF">PG915_23715</name>
</gene>
<evidence type="ECO:0000256" key="7">
    <source>
        <dbReference type="ARBA" id="ARBA00023065"/>
    </source>
</evidence>
<evidence type="ECO:0000256" key="5">
    <source>
        <dbReference type="ARBA" id="ARBA00022692"/>
    </source>
</evidence>
<accession>A0AAU8BQR7</accession>
<evidence type="ECO:0000256" key="3">
    <source>
        <dbReference type="ARBA" id="ARBA00022448"/>
    </source>
</evidence>
<evidence type="ECO:0000256" key="6">
    <source>
        <dbReference type="ARBA" id="ARBA00022729"/>
    </source>
</evidence>
<evidence type="ECO:0000313" key="12">
    <source>
        <dbReference type="EMBL" id="XCD18276.1"/>
    </source>
</evidence>
<reference evidence="12" key="1">
    <citation type="submission" date="2023-01" db="EMBL/GenBank/DDBJ databases">
        <title>Vibrio sp. CB1-14 genome sequencing.</title>
        <authorList>
            <person name="Otstavnykh N."/>
            <person name="Isaeva M."/>
            <person name="Meleshko D."/>
        </authorList>
    </citation>
    <scope>NUCLEOTIDE SEQUENCE</scope>
    <source>
        <strain evidence="12">CB1-14</strain>
    </source>
</reference>
<keyword evidence="8" id="KW-0626">Porin</keyword>
<dbReference type="GO" id="GO:0046930">
    <property type="term" value="C:pore complex"/>
    <property type="evidence" value="ECO:0007669"/>
    <property type="project" value="UniProtKB-KW"/>
</dbReference>
<comment type="subcellular location">
    <subcellularLocation>
        <location evidence="1">Cell outer membrane</location>
        <topology evidence="1">Multi-pass membrane protein</topology>
    </subcellularLocation>
</comment>
<dbReference type="KEGG" id="vck:PG915_23715"/>
<keyword evidence="3" id="KW-0813">Transport</keyword>
<evidence type="ECO:0000256" key="1">
    <source>
        <dbReference type="ARBA" id="ARBA00004571"/>
    </source>
</evidence>
<sequence>MNRHCIRLLTFSFTLTCFPALAAVELYNQEGTELSVYGAIAAQVSQYDYDQSSAMGSPEGYNYNSDIVHIEDPGSYVGIDLSHQVGSMRGLVKLEWDVNFGTQSDTSDEALQQRQTYVGFAHDDYGQVTIGRQESPYMKTDKGYYAYWAGGLNMMQSDELGSRRTANTVVWSKQTDSFYLGLQYQASRNVEQISFGNGLNFGSVFQPTEDTPNISIDNGFGVAATYTFDFGTYVALAYNQANNINGKFIDLLGIPDPSFSLVASDAKVQQYALALEHHFFDGQLSVSGRYERFNAQDGTAAPSFDGTTDNIGVGANWFITDAVRVYGSYEWALDKNNLTQTTNTKVSMINVGAAWAPVPWGELYMEAYHDDVTLNQTLDWQSGAAPSDFRGNATHIFLGAAVLF</sequence>
<evidence type="ECO:0000256" key="11">
    <source>
        <dbReference type="SAM" id="SignalP"/>
    </source>
</evidence>
<keyword evidence="9" id="KW-0472">Membrane</keyword>
<dbReference type="AlphaFoldDB" id="A0AAU8BQR7"/>
<evidence type="ECO:0000256" key="8">
    <source>
        <dbReference type="ARBA" id="ARBA00023114"/>
    </source>
</evidence>
<keyword evidence="7" id="KW-0406">Ion transport</keyword>
<dbReference type="EMBL" id="CP115921">
    <property type="protein sequence ID" value="XCD18276.1"/>
    <property type="molecule type" value="Genomic_DNA"/>
</dbReference>
<organism evidence="12">
    <name type="scientific">Vibrio chaetopteri</name>
    <dbReference type="NCBI Taxonomy" id="3016528"/>
    <lineage>
        <taxon>Bacteria</taxon>
        <taxon>Pseudomonadati</taxon>
        <taxon>Pseudomonadota</taxon>
        <taxon>Gammaproteobacteria</taxon>
        <taxon>Vibrionales</taxon>
        <taxon>Vibrionaceae</taxon>
        <taxon>Vibrio</taxon>
    </lineage>
</organism>
<dbReference type="PANTHER" id="PTHR34501">
    <property type="entry name" value="PROTEIN YDDL-RELATED"/>
    <property type="match status" value="1"/>
</dbReference>
<dbReference type="GO" id="GO:0009279">
    <property type="term" value="C:cell outer membrane"/>
    <property type="evidence" value="ECO:0007669"/>
    <property type="project" value="UniProtKB-SubCell"/>
</dbReference>
<proteinExistence type="predicted"/>
<keyword evidence="10" id="KW-0998">Cell outer membrane</keyword>
<evidence type="ECO:0000256" key="10">
    <source>
        <dbReference type="ARBA" id="ARBA00023237"/>
    </source>
</evidence>
<dbReference type="GO" id="GO:0006811">
    <property type="term" value="P:monoatomic ion transport"/>
    <property type="evidence" value="ECO:0007669"/>
    <property type="project" value="UniProtKB-KW"/>
</dbReference>
<dbReference type="Gene3D" id="2.40.160.10">
    <property type="entry name" value="Porin"/>
    <property type="match status" value="1"/>
</dbReference>
<dbReference type="PANTHER" id="PTHR34501:SF9">
    <property type="entry name" value="MAJOR OUTER MEMBRANE PROTEIN P.IA"/>
    <property type="match status" value="1"/>
</dbReference>
<dbReference type="RefSeq" id="WP_353499423.1">
    <property type="nucleotide sequence ID" value="NZ_CP115921.1"/>
</dbReference>
<comment type="subunit">
    <text evidence="2">Homotrimer.</text>
</comment>
<dbReference type="InterPro" id="IPR050298">
    <property type="entry name" value="Gram-neg_bact_OMP"/>
</dbReference>
<dbReference type="GO" id="GO:0015288">
    <property type="term" value="F:porin activity"/>
    <property type="evidence" value="ECO:0007669"/>
    <property type="project" value="UniProtKB-KW"/>
</dbReference>
<dbReference type="InterPro" id="IPR023614">
    <property type="entry name" value="Porin_dom_sf"/>
</dbReference>
<feature type="signal peptide" evidence="11">
    <location>
        <begin position="1"/>
        <end position="22"/>
    </location>
</feature>
<evidence type="ECO:0000256" key="9">
    <source>
        <dbReference type="ARBA" id="ARBA00023136"/>
    </source>
</evidence>
<dbReference type="SUPFAM" id="SSF56935">
    <property type="entry name" value="Porins"/>
    <property type="match status" value="1"/>
</dbReference>
<keyword evidence="6 11" id="KW-0732">Signal</keyword>
<dbReference type="CDD" id="cd00342">
    <property type="entry name" value="gram_neg_porins"/>
    <property type="match status" value="1"/>
</dbReference>
<keyword evidence="5" id="KW-0812">Transmembrane</keyword>
<dbReference type="InterPro" id="IPR033900">
    <property type="entry name" value="Gram_neg_porin_domain"/>
</dbReference>
<feature type="chain" id="PRO_5043661277" evidence="11">
    <location>
        <begin position="23"/>
        <end position="404"/>
    </location>
</feature>
<keyword evidence="4" id="KW-1134">Transmembrane beta strand</keyword>